<dbReference type="AlphaFoldDB" id="A0A6C0EIA7"/>
<keyword evidence="1" id="KW-0472">Membrane</keyword>
<keyword evidence="1" id="KW-0812">Transmembrane</keyword>
<feature type="transmembrane region" description="Helical" evidence="1">
    <location>
        <begin position="12"/>
        <end position="30"/>
    </location>
</feature>
<name>A0A6C0EIA7_9ZZZZ</name>
<dbReference type="EMBL" id="MN738865">
    <property type="protein sequence ID" value="QHT28906.1"/>
    <property type="molecule type" value="Genomic_DNA"/>
</dbReference>
<evidence type="ECO:0000313" key="2">
    <source>
        <dbReference type="EMBL" id="QHT28906.1"/>
    </source>
</evidence>
<protein>
    <recommendedName>
        <fullName evidence="3">Vint domain-containing protein</fullName>
    </recommendedName>
</protein>
<keyword evidence="1" id="KW-1133">Transmembrane helix</keyword>
<proteinExistence type="predicted"/>
<reference evidence="2" key="1">
    <citation type="journal article" date="2020" name="Nature">
        <title>Giant virus diversity and host interactions through global metagenomics.</title>
        <authorList>
            <person name="Schulz F."/>
            <person name="Roux S."/>
            <person name="Paez-Espino D."/>
            <person name="Jungbluth S."/>
            <person name="Walsh D.A."/>
            <person name="Denef V.J."/>
            <person name="McMahon K.D."/>
            <person name="Konstantinidis K.T."/>
            <person name="Eloe-Fadrosh E.A."/>
            <person name="Kyrpides N.C."/>
            <person name="Woyke T."/>
        </authorList>
    </citation>
    <scope>NUCLEOTIDE SEQUENCE</scope>
    <source>
        <strain evidence="2">GVMAG-M-3300001351-8</strain>
    </source>
</reference>
<sequence length="486" mass="55929">MLEIILQHWNPLSKILIILIILITILGVVLSKSLKSYILDNWNYFKNKPYIIPFSGFINKNPNMTEMESTIHNFVNILWLTVKKILLLIMKPFYPFFNLIVKIIDHIKGILDNFRVQFKIMRNFLLKMIENIYKRLHDSVTAITYFFLKLREGLKKQIGLFKMLSWTVAHSYYFMYSLVKGPIGTFGKFGEKWGLAASVFTLGAPGAGTWYSSVCFDPTTKIVLKRGVIELQAVHIGDILLNNSIVLSVLTFNIETSIVPMFNYKNIIVSGDHVVIENNTPIRIKQSAYSKPILYNKNEVVCLVTNTGLIHIDNIIFHDYLDTHNVPINHQIHSIVENHLNNTPFALSETIRDNDLLWGFSKDTIIEYKNSFMSLKDIKIGDVCLGSRVTGIINISKNSITHYEYRCNNGLKIYVSGNQLVLEKGTWLRISQSKYSKKIDTLNSDYISFVTDTHLVDINNTLFRDFIETNNIEVITKINQIVDENI</sequence>
<evidence type="ECO:0000256" key="1">
    <source>
        <dbReference type="SAM" id="Phobius"/>
    </source>
</evidence>
<accession>A0A6C0EIA7</accession>
<evidence type="ECO:0008006" key="3">
    <source>
        <dbReference type="Google" id="ProtNLM"/>
    </source>
</evidence>
<organism evidence="2">
    <name type="scientific">viral metagenome</name>
    <dbReference type="NCBI Taxonomy" id="1070528"/>
    <lineage>
        <taxon>unclassified sequences</taxon>
        <taxon>metagenomes</taxon>
        <taxon>organismal metagenomes</taxon>
    </lineage>
</organism>